<dbReference type="AlphaFoldDB" id="A0A1H5EBQ7"/>
<sequence length="33" mass="3754">MEGVHVLYVRLHSAIEPFVKIGQCEPSKTVERT</sequence>
<protein>
    <submittedName>
        <fullName evidence="1">Uncharacterized protein</fullName>
    </submittedName>
</protein>
<gene>
    <name evidence="1" type="ORF">SAMN04490185_4432</name>
</gene>
<evidence type="ECO:0000313" key="1">
    <source>
        <dbReference type="EMBL" id="SED88577.1"/>
    </source>
</evidence>
<reference evidence="1 2" key="1">
    <citation type="submission" date="2016-10" db="EMBL/GenBank/DDBJ databases">
        <authorList>
            <person name="de Groot N.N."/>
        </authorList>
    </citation>
    <scope>NUCLEOTIDE SEQUENCE [LARGE SCALE GENOMIC DNA]</scope>
    <source>
        <strain evidence="1 2">BS3655</strain>
    </source>
</reference>
<accession>A0A1H5EBQ7</accession>
<organism evidence="1 2">
    <name type="scientific">Pseudomonas frederiksbergensis</name>
    <dbReference type="NCBI Taxonomy" id="104087"/>
    <lineage>
        <taxon>Bacteria</taxon>
        <taxon>Pseudomonadati</taxon>
        <taxon>Pseudomonadota</taxon>
        <taxon>Gammaproteobacteria</taxon>
        <taxon>Pseudomonadales</taxon>
        <taxon>Pseudomonadaceae</taxon>
        <taxon>Pseudomonas</taxon>
    </lineage>
</organism>
<name>A0A1H5EBQ7_9PSED</name>
<evidence type="ECO:0000313" key="2">
    <source>
        <dbReference type="Proteomes" id="UP000183114"/>
    </source>
</evidence>
<proteinExistence type="predicted"/>
<dbReference type="Proteomes" id="UP000183114">
    <property type="component" value="Unassembled WGS sequence"/>
</dbReference>
<dbReference type="EMBL" id="FNTF01000002">
    <property type="protein sequence ID" value="SED88577.1"/>
    <property type="molecule type" value="Genomic_DNA"/>
</dbReference>